<dbReference type="Proteomes" id="UP000886005">
    <property type="component" value="Unassembled WGS sequence"/>
</dbReference>
<accession>A0A7V1LPF6</accession>
<evidence type="ECO:0000256" key="1">
    <source>
        <dbReference type="SAM" id="SignalP"/>
    </source>
</evidence>
<feature type="signal peptide" evidence="1">
    <location>
        <begin position="1"/>
        <end position="22"/>
    </location>
</feature>
<gene>
    <name evidence="2" type="ORF">ENJ10_13815</name>
</gene>
<evidence type="ECO:0000313" key="2">
    <source>
        <dbReference type="EMBL" id="HED11764.1"/>
    </source>
</evidence>
<comment type="caution">
    <text evidence="2">The sequence shown here is derived from an EMBL/GenBank/DDBJ whole genome shotgun (WGS) entry which is preliminary data.</text>
</comment>
<dbReference type="AlphaFoldDB" id="A0A7V1LPF6"/>
<sequence>MKTKMILFGVAFAFLFSGTAMGQRLSSESISKVGTTVGQFLKIDVSARSVAMGGSFVAVTNDASAMYTNAAGIARLNGYEAMFTHTEWIAGTAYDFGAITFNLGDGNALGLMVSSFSSGEMKVRTVEQPEGTSELFETQDILIGLSYARNLTENFTIGFTGKFISQTIWHMTANTLALDVGLMYNTPFWGTVLGASIRNFGAKMRLDGRDIKYAYDPDSRNTGNVFVVNSQYEMRDYEIPLNFQVGLARQFELSEKNSFLVSVDAVTPNDNYEAVNVGFEYGWDNMFFVRGGYKSLFRADTEEGLTAGIGLDLRIEGTMRLLVDYAYADFGRLSDNTQRFSLRLKF</sequence>
<protein>
    <submittedName>
        <fullName evidence="2">PorV/PorQ family protein</fullName>
    </submittedName>
</protein>
<dbReference type="NCBIfam" id="NF033709">
    <property type="entry name" value="PorV_fam"/>
    <property type="match status" value="1"/>
</dbReference>
<keyword evidence="1" id="KW-0732">Signal</keyword>
<feature type="chain" id="PRO_5030539503" evidence="1">
    <location>
        <begin position="23"/>
        <end position="346"/>
    </location>
</feature>
<name>A0A7V1LPF6_CALAY</name>
<dbReference type="Gene3D" id="2.40.160.60">
    <property type="entry name" value="Outer membrane protein transport protein (OMPP1/FadL/TodX)"/>
    <property type="match status" value="1"/>
</dbReference>
<proteinExistence type="predicted"/>
<dbReference type="SUPFAM" id="SSF56935">
    <property type="entry name" value="Porins"/>
    <property type="match status" value="1"/>
</dbReference>
<reference evidence="2" key="1">
    <citation type="journal article" date="2020" name="mSystems">
        <title>Genome- and Community-Level Interaction Insights into Carbon Utilization and Element Cycling Functions of Hydrothermarchaeota in Hydrothermal Sediment.</title>
        <authorList>
            <person name="Zhou Z."/>
            <person name="Liu Y."/>
            <person name="Xu W."/>
            <person name="Pan J."/>
            <person name="Luo Z.H."/>
            <person name="Li M."/>
        </authorList>
    </citation>
    <scope>NUCLEOTIDE SEQUENCE [LARGE SCALE GENOMIC DNA]</scope>
    <source>
        <strain evidence="2">HyVt-456</strain>
    </source>
</reference>
<dbReference type="EMBL" id="DRLD01000390">
    <property type="protein sequence ID" value="HED11764.1"/>
    <property type="molecule type" value="Genomic_DNA"/>
</dbReference>
<organism evidence="2">
    <name type="scientific">Caldithrix abyssi</name>
    <dbReference type="NCBI Taxonomy" id="187145"/>
    <lineage>
        <taxon>Bacteria</taxon>
        <taxon>Pseudomonadati</taxon>
        <taxon>Calditrichota</taxon>
        <taxon>Calditrichia</taxon>
        <taxon>Calditrichales</taxon>
        <taxon>Calditrichaceae</taxon>
        <taxon>Caldithrix</taxon>
    </lineage>
</organism>